<dbReference type="RefSeq" id="WP_149111991.1">
    <property type="nucleotide sequence ID" value="NZ_CP042425.1"/>
</dbReference>
<evidence type="ECO:0000256" key="1">
    <source>
        <dbReference type="SAM" id="SignalP"/>
    </source>
</evidence>
<dbReference type="EMBL" id="CP042425">
    <property type="protein sequence ID" value="QEL17369.1"/>
    <property type="molecule type" value="Genomic_DNA"/>
</dbReference>
<accession>A0A5C1ADD3</accession>
<dbReference type="KEGG" id="lrs:PX52LOC_04353"/>
<dbReference type="Proteomes" id="UP000324974">
    <property type="component" value="Chromosome"/>
</dbReference>
<dbReference type="OrthoDB" id="267634at2"/>
<reference evidence="3" key="1">
    <citation type="submission" date="2019-08" db="EMBL/GenBank/DDBJ databases">
        <title>Limnoglobus roseus gen. nov., sp. nov., a novel freshwater planctomycete with a giant genome from the family Gemmataceae.</title>
        <authorList>
            <person name="Kulichevskaya I.S."/>
            <person name="Naumoff D.G."/>
            <person name="Miroshnikov K."/>
            <person name="Ivanova A."/>
            <person name="Philippov D.A."/>
            <person name="Hakobyan A."/>
            <person name="Rijpstra I.C."/>
            <person name="Sinninghe Damste J.S."/>
            <person name="Liesack W."/>
            <person name="Dedysh S.N."/>
        </authorList>
    </citation>
    <scope>NUCLEOTIDE SEQUENCE [LARGE SCALE GENOMIC DNA]</scope>
    <source>
        <strain evidence="3">PX52</strain>
    </source>
</reference>
<name>A0A5C1ADD3_9BACT</name>
<feature type="signal peptide" evidence="1">
    <location>
        <begin position="1"/>
        <end position="22"/>
    </location>
</feature>
<protein>
    <submittedName>
        <fullName evidence="2">HEAT repeat domain-containing protein</fullName>
    </submittedName>
</protein>
<organism evidence="2 3">
    <name type="scientific">Limnoglobus roseus</name>
    <dbReference type="NCBI Taxonomy" id="2598579"/>
    <lineage>
        <taxon>Bacteria</taxon>
        <taxon>Pseudomonadati</taxon>
        <taxon>Planctomycetota</taxon>
        <taxon>Planctomycetia</taxon>
        <taxon>Gemmatales</taxon>
        <taxon>Gemmataceae</taxon>
        <taxon>Limnoglobus</taxon>
    </lineage>
</organism>
<feature type="chain" id="PRO_5022694012" evidence="1">
    <location>
        <begin position="23"/>
        <end position="441"/>
    </location>
</feature>
<sequence>MFRRFASAACAAFAISGLPASAENPLKSAGPTPSERKALALIEQLGAADYREREKAQRELVALGKMARPVMKRAAATTENPEIERRLEVMIAKLERDELLQPQVVSFQGTKTISDLLRTIGGATGYMIDGGPSDEKQKLTVNWKNTPFWEALDEVCIASGMSTQIYDNGSGTIPVTVYPNDTFDPHISHAGPFRFLATNITLSRSVQLSGLPRKGLPVQQQNSLNLNVMLFSEPKNPMLGSQPAVVTKAVDDTGTSLVSTDEAAQRTSYYQSPSYRANNQYLSLNLSKPGRDATVIKELRGKVQVTLLASTRPEVTVEKLLGVKKKTFVSRTTELFIESVSEPTAAGFSVTLTAKHLQPTNDDYAWANSVYQRLEVTDADGEKYTPNGIANQNQGTGSASMTVTFSPPTGKKIGQPSKLVLLEWVTLPREVEFSFKNVPLP</sequence>
<gene>
    <name evidence="2" type="ORF">PX52LOC_04353</name>
</gene>
<keyword evidence="3" id="KW-1185">Reference proteome</keyword>
<keyword evidence="1" id="KW-0732">Signal</keyword>
<proteinExistence type="predicted"/>
<dbReference type="AlphaFoldDB" id="A0A5C1ADD3"/>
<evidence type="ECO:0000313" key="3">
    <source>
        <dbReference type="Proteomes" id="UP000324974"/>
    </source>
</evidence>
<evidence type="ECO:0000313" key="2">
    <source>
        <dbReference type="EMBL" id="QEL17369.1"/>
    </source>
</evidence>